<dbReference type="AlphaFoldDB" id="A0AAV4Y3A6"/>
<feature type="transmembrane region" description="Helical" evidence="1">
    <location>
        <begin position="79"/>
        <end position="100"/>
    </location>
</feature>
<evidence type="ECO:0000313" key="3">
    <source>
        <dbReference type="Proteomes" id="UP001054945"/>
    </source>
</evidence>
<evidence type="ECO:0000313" key="2">
    <source>
        <dbReference type="EMBL" id="GIZ01966.1"/>
    </source>
</evidence>
<keyword evidence="1" id="KW-0472">Membrane</keyword>
<sequence>MAQILIIVTQCFLSAVVHPTFTNLVALLYCILCQCCTSALTTLTQEILQMSPKQFGPYTQLDILRRKAKIDDILEKIQAIFSLPAFFLIAGNFLSLRFCWGSTCTLAKEMYRSYHMKESVFYGISSFFCLTVILWVAGGVPIQVQKLKKHFIKREHLRLLTITDFDDPL</sequence>
<organism evidence="2 3">
    <name type="scientific">Caerostris extrusa</name>
    <name type="common">Bark spider</name>
    <name type="synonym">Caerostris bankana</name>
    <dbReference type="NCBI Taxonomy" id="172846"/>
    <lineage>
        <taxon>Eukaryota</taxon>
        <taxon>Metazoa</taxon>
        <taxon>Ecdysozoa</taxon>
        <taxon>Arthropoda</taxon>
        <taxon>Chelicerata</taxon>
        <taxon>Arachnida</taxon>
        <taxon>Araneae</taxon>
        <taxon>Araneomorphae</taxon>
        <taxon>Entelegynae</taxon>
        <taxon>Araneoidea</taxon>
        <taxon>Araneidae</taxon>
        <taxon>Caerostris</taxon>
    </lineage>
</organism>
<evidence type="ECO:0000256" key="1">
    <source>
        <dbReference type="SAM" id="Phobius"/>
    </source>
</evidence>
<protein>
    <submittedName>
        <fullName evidence="2">Uncharacterized protein</fullName>
    </submittedName>
</protein>
<accession>A0AAV4Y3A6</accession>
<gene>
    <name evidence="2" type="primary">AVEN_213416_1</name>
    <name evidence="2" type="ORF">CEXT_622911</name>
</gene>
<dbReference type="EMBL" id="BPLR01018744">
    <property type="protein sequence ID" value="GIZ01966.1"/>
    <property type="molecule type" value="Genomic_DNA"/>
</dbReference>
<feature type="transmembrane region" description="Helical" evidence="1">
    <location>
        <begin position="24"/>
        <end position="43"/>
    </location>
</feature>
<name>A0AAV4Y3A6_CAEEX</name>
<dbReference type="Proteomes" id="UP001054945">
    <property type="component" value="Unassembled WGS sequence"/>
</dbReference>
<keyword evidence="1" id="KW-0812">Transmembrane</keyword>
<reference evidence="2 3" key="1">
    <citation type="submission" date="2021-06" db="EMBL/GenBank/DDBJ databases">
        <title>Caerostris extrusa draft genome.</title>
        <authorList>
            <person name="Kono N."/>
            <person name="Arakawa K."/>
        </authorList>
    </citation>
    <scope>NUCLEOTIDE SEQUENCE [LARGE SCALE GENOMIC DNA]</scope>
</reference>
<comment type="caution">
    <text evidence="2">The sequence shown here is derived from an EMBL/GenBank/DDBJ whole genome shotgun (WGS) entry which is preliminary data.</text>
</comment>
<keyword evidence="1" id="KW-1133">Transmembrane helix</keyword>
<keyword evidence="3" id="KW-1185">Reference proteome</keyword>
<proteinExistence type="predicted"/>
<feature type="transmembrane region" description="Helical" evidence="1">
    <location>
        <begin position="120"/>
        <end position="144"/>
    </location>
</feature>